<protein>
    <recommendedName>
        <fullName evidence="1">non-specific serine/threonine protein kinase</fullName>
        <ecNumber evidence="1">2.7.11.1</ecNumber>
    </recommendedName>
</protein>
<keyword evidence="10" id="KW-1133">Transmembrane helix</keyword>
<dbReference type="InterPro" id="IPR000719">
    <property type="entry name" value="Prot_kinase_dom"/>
</dbReference>
<dbReference type="PROSITE" id="PS00108">
    <property type="entry name" value="PROTEIN_KINASE_ST"/>
    <property type="match status" value="1"/>
</dbReference>
<dbReference type="FunFam" id="3.30.200.20:FF:000035">
    <property type="entry name" value="Serine/threonine protein kinase Stk1"/>
    <property type="match status" value="1"/>
</dbReference>
<comment type="caution">
    <text evidence="13">The sequence shown here is derived from an EMBL/GenBank/DDBJ whole genome shotgun (WGS) entry which is preliminary data.</text>
</comment>
<evidence type="ECO:0000256" key="2">
    <source>
        <dbReference type="ARBA" id="ARBA00022527"/>
    </source>
</evidence>
<proteinExistence type="predicted"/>
<dbReference type="EMBL" id="JACIFD010000015">
    <property type="protein sequence ID" value="MBB4072095.1"/>
    <property type="molecule type" value="Genomic_DNA"/>
</dbReference>
<organism evidence="13 14">
    <name type="scientific">Canibacter oris</name>
    <dbReference type="NCBI Taxonomy" id="1365628"/>
    <lineage>
        <taxon>Bacteria</taxon>
        <taxon>Bacillati</taxon>
        <taxon>Actinomycetota</taxon>
        <taxon>Actinomycetes</taxon>
        <taxon>Micrococcales</taxon>
        <taxon>Microbacteriaceae</taxon>
        <taxon>Canibacter</taxon>
    </lineage>
</organism>
<evidence type="ECO:0000256" key="10">
    <source>
        <dbReference type="SAM" id="Phobius"/>
    </source>
</evidence>
<evidence type="ECO:0000256" key="1">
    <source>
        <dbReference type="ARBA" id="ARBA00012513"/>
    </source>
</evidence>
<evidence type="ECO:0000256" key="8">
    <source>
        <dbReference type="ARBA" id="ARBA00048679"/>
    </source>
</evidence>
<dbReference type="Gene3D" id="1.10.510.10">
    <property type="entry name" value="Transferase(Phosphotransferase) domain 1"/>
    <property type="match status" value="1"/>
</dbReference>
<evidence type="ECO:0000256" key="6">
    <source>
        <dbReference type="ARBA" id="ARBA00022840"/>
    </source>
</evidence>
<dbReference type="InterPro" id="IPR005543">
    <property type="entry name" value="PASTA_dom"/>
</dbReference>
<keyword evidence="5 13" id="KW-0418">Kinase</keyword>
<dbReference type="InterPro" id="IPR011009">
    <property type="entry name" value="Kinase-like_dom_sf"/>
</dbReference>
<dbReference type="PANTHER" id="PTHR43289">
    <property type="entry name" value="MITOGEN-ACTIVATED PROTEIN KINASE KINASE KINASE 20-RELATED"/>
    <property type="match status" value="1"/>
</dbReference>
<dbReference type="SMART" id="SM00740">
    <property type="entry name" value="PASTA"/>
    <property type="match status" value="2"/>
</dbReference>
<evidence type="ECO:0000256" key="5">
    <source>
        <dbReference type="ARBA" id="ARBA00022777"/>
    </source>
</evidence>
<dbReference type="Pfam" id="PF03793">
    <property type="entry name" value="PASTA"/>
    <property type="match status" value="2"/>
</dbReference>
<evidence type="ECO:0000256" key="4">
    <source>
        <dbReference type="ARBA" id="ARBA00022741"/>
    </source>
</evidence>
<feature type="domain" description="PASTA" evidence="12">
    <location>
        <begin position="431"/>
        <end position="498"/>
    </location>
</feature>
<dbReference type="RefSeq" id="WP_124824664.1">
    <property type="nucleotide sequence ID" value="NZ_JACIFD010000015.1"/>
</dbReference>
<dbReference type="GO" id="GO:0045717">
    <property type="term" value="P:negative regulation of fatty acid biosynthetic process"/>
    <property type="evidence" value="ECO:0007669"/>
    <property type="project" value="UniProtKB-ARBA"/>
</dbReference>
<keyword evidence="14" id="KW-1185">Reference proteome</keyword>
<evidence type="ECO:0000256" key="9">
    <source>
        <dbReference type="PROSITE-ProRule" id="PRU10141"/>
    </source>
</evidence>
<comment type="catalytic activity">
    <reaction evidence="8">
        <text>L-seryl-[protein] + ATP = O-phospho-L-seryl-[protein] + ADP + H(+)</text>
        <dbReference type="Rhea" id="RHEA:17989"/>
        <dbReference type="Rhea" id="RHEA-COMP:9863"/>
        <dbReference type="Rhea" id="RHEA-COMP:11604"/>
        <dbReference type="ChEBI" id="CHEBI:15378"/>
        <dbReference type="ChEBI" id="CHEBI:29999"/>
        <dbReference type="ChEBI" id="CHEBI:30616"/>
        <dbReference type="ChEBI" id="CHEBI:83421"/>
        <dbReference type="ChEBI" id="CHEBI:456216"/>
        <dbReference type="EC" id="2.7.11.1"/>
    </reaction>
</comment>
<keyword evidence="3 13" id="KW-0808">Transferase</keyword>
<dbReference type="PANTHER" id="PTHR43289:SF34">
    <property type="entry name" value="SERINE_THREONINE-PROTEIN KINASE YBDM-RELATED"/>
    <property type="match status" value="1"/>
</dbReference>
<dbReference type="Proteomes" id="UP000571183">
    <property type="component" value="Unassembled WGS sequence"/>
</dbReference>
<dbReference type="PROSITE" id="PS50011">
    <property type="entry name" value="PROTEIN_KINASE_DOM"/>
    <property type="match status" value="1"/>
</dbReference>
<reference evidence="13 14" key="1">
    <citation type="submission" date="2020-08" db="EMBL/GenBank/DDBJ databases">
        <title>Sequencing the genomes of 1000 actinobacteria strains.</title>
        <authorList>
            <person name="Klenk H.-P."/>
        </authorList>
    </citation>
    <scope>NUCLEOTIDE SEQUENCE [LARGE SCALE GENOMIC DNA]</scope>
    <source>
        <strain evidence="13 14">DSM 27064</strain>
    </source>
</reference>
<evidence type="ECO:0000259" key="12">
    <source>
        <dbReference type="PROSITE" id="PS51178"/>
    </source>
</evidence>
<evidence type="ECO:0000256" key="3">
    <source>
        <dbReference type="ARBA" id="ARBA00022679"/>
    </source>
</evidence>
<dbReference type="SUPFAM" id="SSF56112">
    <property type="entry name" value="Protein kinase-like (PK-like)"/>
    <property type="match status" value="1"/>
</dbReference>
<dbReference type="CDD" id="cd06577">
    <property type="entry name" value="PASTA_pknB"/>
    <property type="match status" value="2"/>
</dbReference>
<feature type="transmembrane region" description="Helical" evidence="10">
    <location>
        <begin position="334"/>
        <end position="358"/>
    </location>
</feature>
<dbReference type="FunFam" id="1.10.510.10:FF:000021">
    <property type="entry name" value="Serine/threonine protein kinase"/>
    <property type="match status" value="1"/>
</dbReference>
<dbReference type="GO" id="GO:0005524">
    <property type="term" value="F:ATP binding"/>
    <property type="evidence" value="ECO:0007669"/>
    <property type="project" value="UniProtKB-UniRule"/>
</dbReference>
<evidence type="ECO:0000313" key="13">
    <source>
        <dbReference type="EMBL" id="MBB4072095.1"/>
    </source>
</evidence>
<feature type="binding site" evidence="9">
    <location>
        <position position="46"/>
    </location>
    <ligand>
        <name>ATP</name>
        <dbReference type="ChEBI" id="CHEBI:30616"/>
    </ligand>
</feature>
<dbReference type="PROSITE" id="PS00107">
    <property type="entry name" value="PROTEIN_KINASE_ATP"/>
    <property type="match status" value="1"/>
</dbReference>
<comment type="catalytic activity">
    <reaction evidence="7">
        <text>L-threonyl-[protein] + ATP = O-phospho-L-threonyl-[protein] + ADP + H(+)</text>
        <dbReference type="Rhea" id="RHEA:46608"/>
        <dbReference type="Rhea" id="RHEA-COMP:11060"/>
        <dbReference type="Rhea" id="RHEA-COMP:11605"/>
        <dbReference type="ChEBI" id="CHEBI:15378"/>
        <dbReference type="ChEBI" id="CHEBI:30013"/>
        <dbReference type="ChEBI" id="CHEBI:30616"/>
        <dbReference type="ChEBI" id="CHEBI:61977"/>
        <dbReference type="ChEBI" id="CHEBI:456216"/>
        <dbReference type="EC" id="2.7.11.1"/>
    </reaction>
</comment>
<name>A0A840DK54_9MICO</name>
<dbReference type="GO" id="GO:0004674">
    <property type="term" value="F:protein serine/threonine kinase activity"/>
    <property type="evidence" value="ECO:0007669"/>
    <property type="project" value="UniProtKB-KW"/>
</dbReference>
<evidence type="ECO:0000313" key="14">
    <source>
        <dbReference type="Proteomes" id="UP000571183"/>
    </source>
</evidence>
<dbReference type="PROSITE" id="PS51178">
    <property type="entry name" value="PASTA"/>
    <property type="match status" value="2"/>
</dbReference>
<keyword evidence="2" id="KW-0723">Serine/threonine-protein kinase</keyword>
<sequence>MAETNDKSNVRTLGGRYELGEFIGQGGMATVYRGIDTKLGRQVAIKVMKADLADDDSFRDRFRQEAQSAARMAHPTIVRVLDAGDDLIQTADGTKQLPFIVMEYVDGKNLRQHLAEQRVSIEEACRITDSVLTALEYSHRAGIVHRDIKPANIMITSTGRVKVMDFGIARAVSETSSTLQQTTQILGTAAYFSPEQARGETVDSRTDLYATGVLLYELLTGRVPFRGDSAVAVAYQHVSERPVPPKERETALCDALNAVTMHALIKDRTRRFQTAGEFRQALAEAVAGRMPELDQSALSAPLVDQETTVSDSELAMRQLAAGGTTRSQSRPPVLWIWAAIVTVIAVVLAIGFWLFNLAPKEILPFNSRTVPELTGHSRTAGEDRLRDMGLAVTVVEESSETVPEGQVTRTDPKAGTKLVVGDDIILFISAGSDSVEMPDIKGSSLESAEEQLAQLGLKIGSLNHSDDPTAPKNQVLQVTPAPGSKVAKDSTVQVTVSSGEVSVPDIKGQSLQAARTLLDGLGLYIVAQPRNCPITGEGLPVIEQSVLGKTPQRSEVTIAYCAGETAQQLPTN</sequence>
<keyword evidence="4 9" id="KW-0547">Nucleotide-binding</keyword>
<keyword evidence="10" id="KW-0812">Transmembrane</keyword>
<feature type="domain" description="Protein kinase" evidence="11">
    <location>
        <begin position="17"/>
        <end position="283"/>
    </location>
</feature>
<dbReference type="Pfam" id="PF00069">
    <property type="entry name" value="Pkinase"/>
    <property type="match status" value="1"/>
</dbReference>
<dbReference type="InterPro" id="IPR017441">
    <property type="entry name" value="Protein_kinase_ATP_BS"/>
</dbReference>
<evidence type="ECO:0000256" key="7">
    <source>
        <dbReference type="ARBA" id="ARBA00047899"/>
    </source>
</evidence>
<dbReference type="InterPro" id="IPR008271">
    <property type="entry name" value="Ser/Thr_kinase_AS"/>
</dbReference>
<dbReference type="CDD" id="cd14014">
    <property type="entry name" value="STKc_PknB_like"/>
    <property type="match status" value="1"/>
</dbReference>
<dbReference type="Gene3D" id="3.30.200.20">
    <property type="entry name" value="Phosphorylase Kinase, domain 1"/>
    <property type="match status" value="1"/>
</dbReference>
<dbReference type="AlphaFoldDB" id="A0A840DK54"/>
<evidence type="ECO:0000259" key="11">
    <source>
        <dbReference type="PROSITE" id="PS50011"/>
    </source>
</evidence>
<dbReference type="Gene3D" id="3.30.10.20">
    <property type="match status" value="2"/>
</dbReference>
<dbReference type="SMART" id="SM00220">
    <property type="entry name" value="S_TKc"/>
    <property type="match status" value="1"/>
</dbReference>
<keyword evidence="6 9" id="KW-0067">ATP-binding</keyword>
<dbReference type="NCBIfam" id="NF033483">
    <property type="entry name" value="PknB_PASTA_kin"/>
    <property type="match status" value="1"/>
</dbReference>
<gene>
    <name evidence="13" type="ORF">F5897_001421</name>
</gene>
<dbReference type="EC" id="2.7.11.1" evidence="1"/>
<keyword evidence="10" id="KW-0472">Membrane</keyword>
<accession>A0A840DK54</accession>
<feature type="domain" description="PASTA" evidence="12">
    <location>
        <begin position="366"/>
        <end position="430"/>
    </location>
</feature>